<dbReference type="Pfam" id="PF00632">
    <property type="entry name" value="HECT"/>
    <property type="match status" value="1"/>
</dbReference>
<evidence type="ECO:0000256" key="1">
    <source>
        <dbReference type="ARBA" id="ARBA00000885"/>
    </source>
</evidence>
<dbReference type="GO" id="GO:0005737">
    <property type="term" value="C:cytoplasm"/>
    <property type="evidence" value="ECO:0007669"/>
    <property type="project" value="TreeGrafter"/>
</dbReference>
<keyword evidence="4" id="KW-0808">Transferase</keyword>
<evidence type="ECO:0000256" key="2">
    <source>
        <dbReference type="ARBA" id="ARBA00004906"/>
    </source>
</evidence>
<dbReference type="GO" id="GO:0000209">
    <property type="term" value="P:protein polyubiquitination"/>
    <property type="evidence" value="ECO:0007669"/>
    <property type="project" value="TreeGrafter"/>
</dbReference>
<dbReference type="PANTHER" id="PTHR11254:SF67">
    <property type="entry name" value="E3 UBIQUITIN-PROTEIN LIGASE HUWE1"/>
    <property type="match status" value="1"/>
</dbReference>
<sequence>MDFDVKRQWFKTQMRRLRQQASRRHGSLRLQIRRKYVFEDAYHQLRLRNADEMRGRLQITFRNEEGVDAGGLSREFFAILAKEIFNPNYALFTSTEDGCTFQPNPNSSINPDHLSYFRFVGRIVGKAVSDGYLLDAHFTRSLYKHMLGLKPTHHDMEAIDPDYYKNLKTILEYNLADIGLDLTFSIDDHSFGRSQVIDLISDGRSVAVTETNKEEYVRMVCQHRMTTAIQSQIKAYLDGFYELVDVDHIAIFTARELELLISGLPDIDVFDLKKNTDYVGWKATENEIEWFWNIMMSLSRNEKATFLQFVTGSSKVPLSGFSELQGMRGIQKFSIHKVGRPMGSLMSAHTCFNSLDLPPYSSEEEMREKFLLAINEGASGFLFA</sequence>
<dbReference type="Gene3D" id="3.30.2160.10">
    <property type="entry name" value="Hect, E3 ligase catalytic domain"/>
    <property type="match status" value="1"/>
</dbReference>
<dbReference type="InterPro" id="IPR035983">
    <property type="entry name" value="Hect_E3_ubiquitin_ligase"/>
</dbReference>
<evidence type="ECO:0000256" key="5">
    <source>
        <dbReference type="ARBA" id="ARBA00022786"/>
    </source>
</evidence>
<comment type="similarity">
    <text evidence="6">Belongs to the UPL family. TOM1/PTR1 subfamily.</text>
</comment>
<evidence type="ECO:0000256" key="4">
    <source>
        <dbReference type="ARBA" id="ARBA00022679"/>
    </source>
</evidence>
<dbReference type="Gene3D" id="3.90.1750.10">
    <property type="entry name" value="Hect, E3 ligase catalytic domains"/>
    <property type="match status" value="1"/>
</dbReference>
<dbReference type="EC" id="2.3.2.26" evidence="3"/>
<evidence type="ECO:0000256" key="7">
    <source>
        <dbReference type="PROSITE-ProRule" id="PRU00104"/>
    </source>
</evidence>
<dbReference type="CDD" id="cd00078">
    <property type="entry name" value="HECTc"/>
    <property type="match status" value="1"/>
</dbReference>
<comment type="catalytic activity">
    <reaction evidence="1">
        <text>S-ubiquitinyl-[E2 ubiquitin-conjugating enzyme]-L-cysteine + [acceptor protein]-L-lysine = [E2 ubiquitin-conjugating enzyme]-L-cysteine + N(6)-ubiquitinyl-[acceptor protein]-L-lysine.</text>
        <dbReference type="EC" id="2.3.2.26"/>
    </reaction>
</comment>
<comment type="pathway">
    <text evidence="2">Protein modification; protein ubiquitination.</text>
</comment>
<evidence type="ECO:0000259" key="8">
    <source>
        <dbReference type="PROSITE" id="PS50237"/>
    </source>
</evidence>
<dbReference type="SUPFAM" id="SSF56204">
    <property type="entry name" value="Hect, E3 ligase catalytic domain"/>
    <property type="match status" value="1"/>
</dbReference>
<evidence type="ECO:0000313" key="9">
    <source>
        <dbReference type="EMBL" id="CAG9280405.1"/>
    </source>
</evidence>
<dbReference type="EMBL" id="OU594954">
    <property type="protein sequence ID" value="CAG9280405.1"/>
    <property type="molecule type" value="Genomic_DNA"/>
</dbReference>
<dbReference type="InterPro" id="IPR000569">
    <property type="entry name" value="HECT_dom"/>
</dbReference>
<accession>A0A8J9SSC5</accession>
<dbReference type="FunFam" id="3.30.2410.10:FF:000009">
    <property type="entry name" value="Probable E3 ubiquitin-protein ligase HECTD2"/>
    <property type="match status" value="1"/>
</dbReference>
<dbReference type="PANTHER" id="PTHR11254">
    <property type="entry name" value="HECT DOMAIN UBIQUITIN-PROTEIN LIGASE"/>
    <property type="match status" value="1"/>
</dbReference>
<evidence type="ECO:0000256" key="3">
    <source>
        <dbReference type="ARBA" id="ARBA00012485"/>
    </source>
</evidence>
<dbReference type="GO" id="GO:0061630">
    <property type="term" value="F:ubiquitin protein ligase activity"/>
    <property type="evidence" value="ECO:0007669"/>
    <property type="project" value="UniProtKB-EC"/>
</dbReference>
<evidence type="ECO:0000256" key="6">
    <source>
        <dbReference type="ARBA" id="ARBA00034494"/>
    </source>
</evidence>
<dbReference type="FunFam" id="3.30.2160.10:FF:000001">
    <property type="entry name" value="E3 ubiquitin-protein ligase NEDD4-like"/>
    <property type="match status" value="1"/>
</dbReference>
<feature type="active site" description="Glycyl thioester intermediate" evidence="7">
    <location>
        <position position="351"/>
    </location>
</feature>
<name>A0A8J9SSC5_PHATR</name>
<dbReference type="AlphaFoldDB" id="A0A8J9SSC5"/>
<gene>
    <name evidence="9" type="ORF">PTTT1_LOCUS13195</name>
</gene>
<dbReference type="GO" id="GO:0006511">
    <property type="term" value="P:ubiquitin-dependent protein catabolic process"/>
    <property type="evidence" value="ECO:0007669"/>
    <property type="project" value="TreeGrafter"/>
</dbReference>
<dbReference type="SMART" id="SM00119">
    <property type="entry name" value="HECTc"/>
    <property type="match status" value="1"/>
</dbReference>
<proteinExistence type="inferred from homology"/>
<dbReference type="Gene3D" id="3.30.2410.10">
    <property type="entry name" value="Hect, E3 ligase catalytic domain"/>
    <property type="match status" value="1"/>
</dbReference>
<feature type="domain" description="HECT" evidence="8">
    <location>
        <begin position="49"/>
        <end position="384"/>
    </location>
</feature>
<keyword evidence="5 7" id="KW-0833">Ubl conjugation pathway</keyword>
<dbReference type="FunFam" id="3.90.1750.10:FF:000003">
    <property type="entry name" value="E3 ubiquitin-protein ligase UPL1"/>
    <property type="match status" value="1"/>
</dbReference>
<dbReference type="InterPro" id="IPR050409">
    <property type="entry name" value="E3_ubiq-protein_ligase"/>
</dbReference>
<dbReference type="Proteomes" id="UP000836788">
    <property type="component" value="Chromosome 13"/>
</dbReference>
<organism evidence="9">
    <name type="scientific">Phaeodactylum tricornutum</name>
    <name type="common">Diatom</name>
    <dbReference type="NCBI Taxonomy" id="2850"/>
    <lineage>
        <taxon>Eukaryota</taxon>
        <taxon>Sar</taxon>
        <taxon>Stramenopiles</taxon>
        <taxon>Ochrophyta</taxon>
        <taxon>Bacillariophyta</taxon>
        <taxon>Bacillariophyceae</taxon>
        <taxon>Bacillariophycidae</taxon>
        <taxon>Naviculales</taxon>
        <taxon>Phaeodactylaceae</taxon>
        <taxon>Phaeodactylum</taxon>
    </lineage>
</organism>
<dbReference type="PROSITE" id="PS50237">
    <property type="entry name" value="HECT"/>
    <property type="match status" value="1"/>
</dbReference>
<reference evidence="9" key="1">
    <citation type="submission" date="2022-02" db="EMBL/GenBank/DDBJ databases">
        <authorList>
            <person name="Giguere J D."/>
        </authorList>
    </citation>
    <scope>NUCLEOTIDE SEQUENCE</scope>
    <source>
        <strain evidence="9">CCAP 1055/1</strain>
    </source>
</reference>
<protein>
    <recommendedName>
        <fullName evidence="3">HECT-type E3 ubiquitin transferase</fullName>
        <ecNumber evidence="3">2.3.2.26</ecNumber>
    </recommendedName>
</protein>